<dbReference type="GO" id="GO:0030036">
    <property type="term" value="P:actin cytoskeleton organization"/>
    <property type="evidence" value="ECO:0007669"/>
    <property type="project" value="InterPro"/>
</dbReference>
<dbReference type="PANTHER" id="PTHR38537">
    <property type="entry name" value="JITTERBUG, ISOFORM N"/>
    <property type="match status" value="1"/>
</dbReference>
<feature type="repeat" description="Filamin" evidence="9">
    <location>
        <begin position="416"/>
        <end position="508"/>
    </location>
</feature>
<dbReference type="InterPro" id="IPR014756">
    <property type="entry name" value="Ig_E-set"/>
</dbReference>
<evidence type="ECO:0000256" key="4">
    <source>
        <dbReference type="ARBA" id="ARBA00022553"/>
    </source>
</evidence>
<accession>A0A315V5D2</accession>
<dbReference type="GO" id="GO:0005856">
    <property type="term" value="C:cytoskeleton"/>
    <property type="evidence" value="ECO:0007669"/>
    <property type="project" value="UniProtKB-SubCell"/>
</dbReference>
<dbReference type="InterPro" id="IPR001298">
    <property type="entry name" value="Filamin/ABP280_rpt"/>
</dbReference>
<dbReference type="FunFam" id="2.60.40.10:FF:000102">
    <property type="entry name" value="filamin-B isoform X2"/>
    <property type="match status" value="1"/>
</dbReference>
<keyword evidence="3" id="KW-0963">Cytoplasm</keyword>
<dbReference type="Proteomes" id="UP000250572">
    <property type="component" value="Unassembled WGS sequence"/>
</dbReference>
<dbReference type="GO" id="GO:0007399">
    <property type="term" value="P:nervous system development"/>
    <property type="evidence" value="ECO:0007669"/>
    <property type="project" value="UniProtKB-ARBA"/>
</dbReference>
<dbReference type="FunFam" id="2.60.40.10:FF:000092">
    <property type="entry name" value="Filamin-B isoform B"/>
    <property type="match status" value="1"/>
</dbReference>
<feature type="repeat" description="Filamin" evidence="9">
    <location>
        <begin position="319"/>
        <end position="412"/>
    </location>
</feature>
<dbReference type="Pfam" id="PF00630">
    <property type="entry name" value="Filamin"/>
    <property type="match status" value="4"/>
</dbReference>
<keyword evidence="8" id="KW-0206">Cytoskeleton</keyword>
<evidence type="ECO:0000256" key="6">
    <source>
        <dbReference type="ARBA" id="ARBA00022843"/>
    </source>
</evidence>
<sequence length="664" mass="71927">MTRGCVFQVSSAFQVSTNQGGLIVAALERGDLQDNVTAYAVQISGEPRLVLVPFINTSEPLVFNASFHGLCYTVGLLVKLGQSWSRPMKSVPVLTKPLPVRAAYISDYREAPETGVVFDIDPPIRTVFSRVNISYTEGLERRSMLYKDFYKGKTVFKHWLPGVCYRDITFQLISEATALQTALTSHSDVTHSPLHHRTAEFSIWTREAGAGGLSIAVEGPSKAEITFEDRKDGSCGVSYVVQEPGKNGANLSMSQPAGYRLGEIRTCWMVGTSRESRFLRITTRSSGSFYLEPAGDYEVSIKFNDEHIPDSPFIVPVASLSDDARHLTITSLQEMGLKVGQEASFAVQLNGARGLVDAKIHTPSGATEECYITELDSDRHAIRFIPKENGVHSIDIRFNGSHVPGSPFKIRVGEPGQVGDPGLVSAFGPGLEGGTTGVASEFMVNTCNAGAGALSVTIDGPSKVKMDCQEGPEGYKVFYTPMAPGSYLISIKYGGPQHIVGSPFKAKVSDLIQFLYSRRSPFSFRVKCSHLPAGPRLSGGHNLHETSSVLVETVTKTSATSGAFASFPKFSSDASKVISRGAGLSKAFIGQKNTFTVDCSKAGTNMLMVGVHGPKTPCEEVYVKHMGNRMYNVTYTVKEQGSYILIVKWGDENIPGSPFHVIVP</sequence>
<dbReference type="Gene3D" id="2.60.40.10">
    <property type="entry name" value="Immunoglobulins"/>
    <property type="match status" value="5"/>
</dbReference>
<dbReference type="GO" id="GO:0051015">
    <property type="term" value="F:actin filament binding"/>
    <property type="evidence" value="ECO:0007669"/>
    <property type="project" value="InterPro"/>
</dbReference>
<reference evidence="10 11" key="1">
    <citation type="journal article" date="2018" name="G3 (Bethesda)">
        <title>A High-Quality Reference Genome for the Invasive Mosquitofish Gambusia affinis Using a Chicago Library.</title>
        <authorList>
            <person name="Hoffberg S.L."/>
            <person name="Troendle N.J."/>
            <person name="Glenn T.C."/>
            <person name="Mahmud O."/>
            <person name="Louha S."/>
            <person name="Chalopin D."/>
            <person name="Bennetzen J.L."/>
            <person name="Mauricio R."/>
        </authorList>
    </citation>
    <scope>NUCLEOTIDE SEQUENCE [LARGE SCALE GENOMIC DNA]</scope>
    <source>
        <strain evidence="10">NE01/NJP1002.9</strain>
        <tissue evidence="10">Muscle</tissue>
    </source>
</reference>
<comment type="caution">
    <text evidence="10">The sequence shown here is derived from an EMBL/GenBank/DDBJ whole genome shotgun (WGS) entry which is preliminary data.</text>
</comment>
<evidence type="ECO:0000313" key="10">
    <source>
        <dbReference type="EMBL" id="PWA18305.1"/>
    </source>
</evidence>
<keyword evidence="7" id="KW-0009">Actin-binding</keyword>
<comment type="subcellular location">
    <subcellularLocation>
        <location evidence="1">Cytoplasm</location>
        <location evidence="1">Cytoskeleton</location>
    </subcellularLocation>
</comment>
<evidence type="ECO:0000256" key="3">
    <source>
        <dbReference type="ARBA" id="ARBA00022490"/>
    </source>
</evidence>
<evidence type="ECO:0000256" key="5">
    <source>
        <dbReference type="ARBA" id="ARBA00022737"/>
    </source>
</evidence>
<feature type="repeat" description="Filamin" evidence="9">
    <location>
        <begin position="569"/>
        <end position="663"/>
    </location>
</feature>
<dbReference type="InterPro" id="IPR013783">
    <property type="entry name" value="Ig-like_fold"/>
</dbReference>
<dbReference type="PROSITE" id="PS50194">
    <property type="entry name" value="FILAMIN_REPEAT"/>
    <property type="match status" value="4"/>
</dbReference>
<evidence type="ECO:0000256" key="1">
    <source>
        <dbReference type="ARBA" id="ARBA00004245"/>
    </source>
</evidence>
<name>A0A315V5D2_GAMAF</name>
<dbReference type="SUPFAM" id="SSF81296">
    <property type="entry name" value="E set domains"/>
    <property type="match status" value="4"/>
</dbReference>
<dbReference type="SMART" id="SM00557">
    <property type="entry name" value="IG_FLMN"/>
    <property type="match status" value="4"/>
</dbReference>
<evidence type="ECO:0000256" key="8">
    <source>
        <dbReference type="ARBA" id="ARBA00023212"/>
    </source>
</evidence>
<proteinExistence type="inferred from homology"/>
<protein>
    <submittedName>
        <fullName evidence="10">Uncharacterized protein</fullName>
    </submittedName>
</protein>
<keyword evidence="6" id="KW-0832">Ubl conjugation</keyword>
<keyword evidence="11" id="KW-1185">Reference proteome</keyword>
<dbReference type="AlphaFoldDB" id="A0A315V5D2"/>
<dbReference type="STRING" id="33528.ENSGAFP00000023651"/>
<gene>
    <name evidence="10" type="ORF">CCH79_00020184</name>
</gene>
<evidence type="ECO:0000256" key="9">
    <source>
        <dbReference type="PROSITE-ProRule" id="PRU00087"/>
    </source>
</evidence>
<keyword evidence="4" id="KW-0597">Phosphoprotein</keyword>
<dbReference type="EMBL" id="NHOQ01002318">
    <property type="protein sequence ID" value="PWA18305.1"/>
    <property type="molecule type" value="Genomic_DNA"/>
</dbReference>
<dbReference type="InterPro" id="IPR017868">
    <property type="entry name" value="Filamin/ABP280_repeat-like"/>
</dbReference>
<dbReference type="InterPro" id="IPR044801">
    <property type="entry name" value="Filamin"/>
</dbReference>
<feature type="repeat" description="Filamin" evidence="9">
    <location>
        <begin position="197"/>
        <end position="317"/>
    </location>
</feature>
<dbReference type="PANTHER" id="PTHR38537:SF12">
    <property type="entry name" value="FILAMIN-C"/>
    <property type="match status" value="1"/>
</dbReference>
<evidence type="ECO:0000313" key="11">
    <source>
        <dbReference type="Proteomes" id="UP000250572"/>
    </source>
</evidence>
<dbReference type="FunFam" id="2.60.40.10:FF:000096">
    <property type="entry name" value="filamin-C isoform X2"/>
    <property type="match status" value="1"/>
</dbReference>
<evidence type="ECO:0000256" key="7">
    <source>
        <dbReference type="ARBA" id="ARBA00023203"/>
    </source>
</evidence>
<evidence type="ECO:0000256" key="2">
    <source>
        <dbReference type="ARBA" id="ARBA00009238"/>
    </source>
</evidence>
<organism evidence="10 11">
    <name type="scientific">Gambusia affinis</name>
    <name type="common">Western mosquitofish</name>
    <name type="synonym">Heterandria affinis</name>
    <dbReference type="NCBI Taxonomy" id="33528"/>
    <lineage>
        <taxon>Eukaryota</taxon>
        <taxon>Metazoa</taxon>
        <taxon>Chordata</taxon>
        <taxon>Craniata</taxon>
        <taxon>Vertebrata</taxon>
        <taxon>Euteleostomi</taxon>
        <taxon>Actinopterygii</taxon>
        <taxon>Neopterygii</taxon>
        <taxon>Teleostei</taxon>
        <taxon>Neoteleostei</taxon>
        <taxon>Acanthomorphata</taxon>
        <taxon>Ovalentaria</taxon>
        <taxon>Atherinomorphae</taxon>
        <taxon>Cyprinodontiformes</taxon>
        <taxon>Poeciliidae</taxon>
        <taxon>Poeciliinae</taxon>
        <taxon>Gambusia</taxon>
    </lineage>
</organism>
<keyword evidence="5" id="KW-0677">Repeat</keyword>
<comment type="similarity">
    <text evidence="2">Belongs to the filamin family.</text>
</comment>